<dbReference type="GO" id="GO:0046872">
    <property type="term" value="F:metal ion binding"/>
    <property type="evidence" value="ECO:0007669"/>
    <property type="project" value="UniProtKB-KW"/>
</dbReference>
<dbReference type="GO" id="GO:0051537">
    <property type="term" value="F:2 iron, 2 sulfur cluster binding"/>
    <property type="evidence" value="ECO:0007669"/>
    <property type="project" value="UniProtKB-KW"/>
</dbReference>
<dbReference type="Pfam" id="PF01257">
    <property type="entry name" value="2Fe-2S_thioredx"/>
    <property type="match status" value="1"/>
</dbReference>
<feature type="binding site" evidence="7">
    <location>
        <position position="155"/>
    </location>
    <ligand>
        <name>[2Fe-2S] cluster</name>
        <dbReference type="ChEBI" id="CHEBI:190135"/>
    </ligand>
</feature>
<dbReference type="Proteomes" id="UP000000602">
    <property type="component" value="Chromosome"/>
</dbReference>
<dbReference type="CDD" id="cd03064">
    <property type="entry name" value="TRX_Fd_NuoE"/>
    <property type="match status" value="1"/>
</dbReference>
<name>Q6AL38_DESPS</name>
<gene>
    <name evidence="8" type="ordered locus">DP2208</name>
</gene>
<evidence type="ECO:0000256" key="4">
    <source>
        <dbReference type="ARBA" id="ARBA00023004"/>
    </source>
</evidence>
<dbReference type="PANTHER" id="PTHR43342">
    <property type="entry name" value="NADH-QUINONE OXIDOREDUCTASE, E SUBUNIT"/>
    <property type="match status" value="1"/>
</dbReference>
<dbReference type="InterPro" id="IPR028431">
    <property type="entry name" value="NADP_DH_HndA-like"/>
</dbReference>
<evidence type="ECO:0000256" key="5">
    <source>
        <dbReference type="ARBA" id="ARBA00023014"/>
    </source>
</evidence>
<dbReference type="EMBL" id="CR522870">
    <property type="protein sequence ID" value="CAG36937.1"/>
    <property type="molecule type" value="Genomic_DNA"/>
</dbReference>
<dbReference type="KEGG" id="dps:DP2208"/>
<comment type="cofactor">
    <cofactor evidence="6">
        <name>[2Fe-2S] cluster</name>
        <dbReference type="ChEBI" id="CHEBI:190135"/>
    </cofactor>
</comment>
<keyword evidence="8" id="KW-0830">Ubiquinone</keyword>
<dbReference type="PANTHER" id="PTHR43342:SF2">
    <property type="entry name" value="POTENTIAL NAD-REDUCING HYDROGENASE SUBUNIT"/>
    <property type="match status" value="1"/>
</dbReference>
<organism evidence="8 9">
    <name type="scientific">Desulfotalea psychrophila (strain LSv54 / DSM 12343)</name>
    <dbReference type="NCBI Taxonomy" id="177439"/>
    <lineage>
        <taxon>Bacteria</taxon>
        <taxon>Pseudomonadati</taxon>
        <taxon>Thermodesulfobacteriota</taxon>
        <taxon>Desulfobulbia</taxon>
        <taxon>Desulfobulbales</taxon>
        <taxon>Desulfocapsaceae</taxon>
        <taxon>Desulfotalea</taxon>
    </lineage>
</organism>
<keyword evidence="2 7" id="KW-0001">2Fe-2S</keyword>
<dbReference type="STRING" id="177439.DP2208"/>
<dbReference type="InterPro" id="IPR041921">
    <property type="entry name" value="NuoE_N"/>
</dbReference>
<dbReference type="SUPFAM" id="SSF52833">
    <property type="entry name" value="Thioredoxin-like"/>
    <property type="match status" value="1"/>
</dbReference>
<comment type="similarity">
    <text evidence="1">Belongs to the complex I 24 kDa subunit family.</text>
</comment>
<accession>Q6AL38</accession>
<feature type="binding site" evidence="7">
    <location>
        <position position="119"/>
    </location>
    <ligand>
        <name>[2Fe-2S] cluster</name>
        <dbReference type="ChEBI" id="CHEBI:190135"/>
    </ligand>
</feature>
<evidence type="ECO:0000256" key="7">
    <source>
        <dbReference type="PIRSR" id="PIRSR000216-1"/>
    </source>
</evidence>
<dbReference type="GO" id="GO:0016491">
    <property type="term" value="F:oxidoreductase activity"/>
    <property type="evidence" value="ECO:0007669"/>
    <property type="project" value="InterPro"/>
</dbReference>
<evidence type="ECO:0000256" key="2">
    <source>
        <dbReference type="ARBA" id="ARBA00022714"/>
    </source>
</evidence>
<proteinExistence type="inferred from homology"/>
<evidence type="ECO:0000256" key="1">
    <source>
        <dbReference type="ARBA" id="ARBA00010643"/>
    </source>
</evidence>
<evidence type="ECO:0000256" key="3">
    <source>
        <dbReference type="ARBA" id="ARBA00022723"/>
    </source>
</evidence>
<evidence type="ECO:0000256" key="6">
    <source>
        <dbReference type="ARBA" id="ARBA00034078"/>
    </source>
</evidence>
<dbReference type="InterPro" id="IPR042128">
    <property type="entry name" value="NuoE_dom"/>
</dbReference>
<feature type="binding site" evidence="7">
    <location>
        <position position="114"/>
    </location>
    <ligand>
        <name>[2Fe-2S] cluster</name>
        <dbReference type="ChEBI" id="CHEBI:190135"/>
    </ligand>
</feature>
<evidence type="ECO:0000313" key="9">
    <source>
        <dbReference type="Proteomes" id="UP000000602"/>
    </source>
</evidence>
<dbReference type="InterPro" id="IPR002023">
    <property type="entry name" value="NuoE-like"/>
</dbReference>
<reference evidence="9" key="1">
    <citation type="journal article" date="2004" name="Environ. Microbiol.">
        <title>The genome of Desulfotalea psychrophila, a sulfate-reducing bacterium from permanently cold Arctic sediments.</title>
        <authorList>
            <person name="Rabus R."/>
            <person name="Ruepp A."/>
            <person name="Frickey T."/>
            <person name="Rattei T."/>
            <person name="Fartmann B."/>
            <person name="Stark M."/>
            <person name="Bauer M."/>
            <person name="Zibat A."/>
            <person name="Lombardot T."/>
            <person name="Becker I."/>
            <person name="Amann J."/>
            <person name="Gellner K."/>
            <person name="Teeling H."/>
            <person name="Leuschner W.D."/>
            <person name="Gloeckner F.-O."/>
            <person name="Lupas A.N."/>
            <person name="Amann R."/>
            <person name="Klenk H.-P."/>
        </authorList>
    </citation>
    <scope>NUCLEOTIDE SEQUENCE [LARGE SCALE GENOMIC DNA]</scope>
    <source>
        <strain evidence="9">DSM 12343 / LSv54</strain>
    </source>
</reference>
<dbReference type="AlphaFoldDB" id="Q6AL38"/>
<dbReference type="RefSeq" id="WP_011189449.1">
    <property type="nucleotide sequence ID" value="NC_006138.1"/>
</dbReference>
<keyword evidence="5 7" id="KW-0411">Iron-sulfur</keyword>
<dbReference type="InterPro" id="IPR036249">
    <property type="entry name" value="Thioredoxin-like_sf"/>
</dbReference>
<dbReference type="Gene3D" id="3.40.30.10">
    <property type="entry name" value="Glutaredoxin"/>
    <property type="match status" value="1"/>
</dbReference>
<protein>
    <submittedName>
        <fullName evidence="8">Probable NADH dehydrogenase (Ubiquinone) I, chain E</fullName>
    </submittedName>
</protein>
<evidence type="ECO:0000313" key="8">
    <source>
        <dbReference type="EMBL" id="CAG36937.1"/>
    </source>
</evidence>
<comment type="cofactor">
    <cofactor evidence="7">
        <name>[2Fe-2S] cluster</name>
        <dbReference type="ChEBI" id="CHEBI:190135"/>
    </cofactor>
    <text evidence="7">Binds 1 [2Fe-2S] cluster.</text>
</comment>
<keyword evidence="4 7" id="KW-0408">Iron</keyword>
<keyword evidence="9" id="KW-1185">Reference proteome</keyword>
<dbReference type="PROSITE" id="PS01099">
    <property type="entry name" value="COMPLEX1_24K"/>
    <property type="match status" value="1"/>
</dbReference>
<dbReference type="NCBIfam" id="NF005747">
    <property type="entry name" value="PRK07571.1"/>
    <property type="match status" value="1"/>
</dbReference>
<feature type="binding site" evidence="7">
    <location>
        <position position="159"/>
    </location>
    <ligand>
        <name>[2Fe-2S] cluster</name>
        <dbReference type="ChEBI" id="CHEBI:190135"/>
    </ligand>
</feature>
<dbReference type="Gene3D" id="1.10.10.1590">
    <property type="entry name" value="NADH-quinone oxidoreductase subunit E"/>
    <property type="match status" value="1"/>
</dbReference>
<dbReference type="PIRSF" id="PIRSF000216">
    <property type="entry name" value="NADH_DH_24kDa"/>
    <property type="match status" value="1"/>
</dbReference>
<keyword evidence="3 7" id="KW-0479">Metal-binding</keyword>
<dbReference type="eggNOG" id="COG1905">
    <property type="taxonomic scope" value="Bacteria"/>
</dbReference>
<dbReference type="HOGENOM" id="CLU_054362_2_1_7"/>
<sequence>MFVHAKASDQLAKEGIMVHKTDKISPTQENSAAAADQNHQWRMVDRAMRSNGNRPEALIETLHTVQNTFGFIDRDAMEYVASGLHVPLSQVYSVATFYHYFTLKPPGEHTCVVCTGTACYVSGSSALLETIHNTVGIDPGETSQDGKVSLLTTRCLGSCGLAPAAVFDGQVAGKLQSATIEEKMRGWMRHDPDA</sequence>